<accession>A0A840IKT4</accession>
<reference evidence="2 3" key="1">
    <citation type="submission" date="2020-08" db="EMBL/GenBank/DDBJ databases">
        <title>Genomic Encyclopedia of Archaeal and Bacterial Type Strains, Phase II (KMG-II): from individual species to whole genera.</title>
        <authorList>
            <person name="Goeker M."/>
        </authorList>
    </citation>
    <scope>NUCLEOTIDE SEQUENCE [LARGE SCALE GENOMIC DNA]</scope>
    <source>
        <strain evidence="2 3">DSM 23288</strain>
    </source>
</reference>
<dbReference type="Proteomes" id="UP000585272">
    <property type="component" value="Unassembled WGS sequence"/>
</dbReference>
<gene>
    <name evidence="2" type="ORF">BDZ31_004141</name>
</gene>
<proteinExistence type="inferred from homology"/>
<evidence type="ECO:0000256" key="1">
    <source>
        <dbReference type="ARBA" id="ARBA00009981"/>
    </source>
</evidence>
<dbReference type="Gene3D" id="3.40.1620.10">
    <property type="entry name" value="YefM-like domain"/>
    <property type="match status" value="1"/>
</dbReference>
<evidence type="ECO:0000313" key="3">
    <source>
        <dbReference type="Proteomes" id="UP000585272"/>
    </source>
</evidence>
<keyword evidence="3" id="KW-1185">Reference proteome</keyword>
<organism evidence="2 3">
    <name type="scientific">Conexibacter arvalis</name>
    <dbReference type="NCBI Taxonomy" id="912552"/>
    <lineage>
        <taxon>Bacteria</taxon>
        <taxon>Bacillati</taxon>
        <taxon>Actinomycetota</taxon>
        <taxon>Thermoleophilia</taxon>
        <taxon>Solirubrobacterales</taxon>
        <taxon>Conexibacteraceae</taxon>
        <taxon>Conexibacter</taxon>
    </lineage>
</organism>
<dbReference type="SUPFAM" id="SSF143120">
    <property type="entry name" value="YefM-like"/>
    <property type="match status" value="1"/>
</dbReference>
<sequence>MDVAVRELRNHTSRVVSAIEAGEPVVLTVHGRPAADIIPRRVASERRPGDLLLADLNAISARAAELGAESDAADFDVGWTTDDLLS</sequence>
<name>A0A840IKT4_9ACTN</name>
<comment type="similarity">
    <text evidence="1">Belongs to the phD/YefM antitoxin family.</text>
</comment>
<dbReference type="EMBL" id="JACHNU010000007">
    <property type="protein sequence ID" value="MBB4664530.1"/>
    <property type="molecule type" value="Genomic_DNA"/>
</dbReference>
<dbReference type="AlphaFoldDB" id="A0A840IKT4"/>
<comment type="caution">
    <text evidence="2">The sequence shown here is derived from an EMBL/GenBank/DDBJ whole genome shotgun (WGS) entry which is preliminary data.</text>
</comment>
<dbReference type="RefSeq" id="WP_183344642.1">
    <property type="nucleotide sequence ID" value="NZ_JACHNU010000007.1"/>
</dbReference>
<dbReference type="NCBIfam" id="TIGR01552">
    <property type="entry name" value="phd_fam"/>
    <property type="match status" value="1"/>
</dbReference>
<protein>
    <submittedName>
        <fullName evidence="2">Prevent-host-death family protein</fullName>
    </submittedName>
</protein>
<dbReference type="InterPro" id="IPR036165">
    <property type="entry name" value="YefM-like_sf"/>
</dbReference>
<evidence type="ECO:0000313" key="2">
    <source>
        <dbReference type="EMBL" id="MBB4664530.1"/>
    </source>
</evidence>